<protein>
    <recommendedName>
        <fullName evidence="6">Aminoglycoside phosphotransferase domain-containing protein</fullName>
    </recommendedName>
</protein>
<accession>A0A1W0AAC2</accession>
<dbReference type="Proteomes" id="UP000243217">
    <property type="component" value="Unassembled WGS sequence"/>
</dbReference>
<evidence type="ECO:0000313" key="7">
    <source>
        <dbReference type="EMBL" id="OQS07254.1"/>
    </source>
</evidence>
<dbReference type="GO" id="GO:0016301">
    <property type="term" value="F:kinase activity"/>
    <property type="evidence" value="ECO:0007669"/>
    <property type="project" value="UniProtKB-KW"/>
</dbReference>
<sequence>MDFSDSNQVINYFNRSKYSNDENKKALSAIMLSGGTVNYVWRLVFTDNTTAILKQFPASLRSNPNFALPQVRSNLEYEALCIVEDQLPKDSTWHAPTPYFFDENHHVILCQDMKGESLFDLLKRKGSINNDMEWIAKTLVQIPRDIAGFSVSNISMFENSPLIPIMNGLYARNPARAIELGLLDGQAWFDRAVATESSATRQLLHGDYWPASVLIDLQEKKIALVDWELARTGHPGCDFGQMLANIALMGESQAYDHEEAKKLMQEMMSEWQSTDGFDLQAAYIKRIIQLSNVSHWHLDDTNAIIQKLVKASSQLNV</sequence>
<evidence type="ECO:0000256" key="1">
    <source>
        <dbReference type="ARBA" id="ARBA00010165"/>
    </source>
</evidence>
<evidence type="ECO:0000256" key="4">
    <source>
        <dbReference type="ARBA" id="ARBA00022777"/>
    </source>
</evidence>
<name>A0A1W0AAC2_9STRA</name>
<evidence type="ECO:0000313" key="8">
    <source>
        <dbReference type="Proteomes" id="UP000243217"/>
    </source>
</evidence>
<evidence type="ECO:0000256" key="3">
    <source>
        <dbReference type="ARBA" id="ARBA00022741"/>
    </source>
</evidence>
<keyword evidence="2" id="KW-0808">Transferase</keyword>
<feature type="domain" description="Aminoglycoside phosphotransferase" evidence="6">
    <location>
        <begin position="32"/>
        <end position="245"/>
    </location>
</feature>
<dbReference type="GO" id="GO:0005524">
    <property type="term" value="F:ATP binding"/>
    <property type="evidence" value="ECO:0007669"/>
    <property type="project" value="UniProtKB-KW"/>
</dbReference>
<comment type="caution">
    <text evidence="7">The sequence shown here is derived from an EMBL/GenBank/DDBJ whole genome shotgun (WGS) entry which is preliminary data.</text>
</comment>
<dbReference type="PANTHER" id="PTHR34273">
    <property type="entry name" value="METHYLTHIORIBOSE KINASE"/>
    <property type="match status" value="1"/>
</dbReference>
<reference evidence="7 8" key="1">
    <citation type="journal article" date="2014" name="Genome Biol. Evol.">
        <title>The secreted proteins of Achlya hypogyna and Thraustotheca clavata identify the ancestral oomycete secretome and reveal gene acquisitions by horizontal gene transfer.</title>
        <authorList>
            <person name="Misner I."/>
            <person name="Blouin N."/>
            <person name="Leonard G."/>
            <person name="Richards T.A."/>
            <person name="Lane C.E."/>
        </authorList>
    </citation>
    <scope>NUCLEOTIDE SEQUENCE [LARGE SCALE GENOMIC DNA]</scope>
    <source>
        <strain evidence="7 8">ATCC 34112</strain>
    </source>
</reference>
<keyword evidence="8" id="KW-1185">Reference proteome</keyword>
<dbReference type="Gene3D" id="3.90.1200.10">
    <property type="match status" value="1"/>
</dbReference>
<dbReference type="Gene3D" id="3.30.200.20">
    <property type="entry name" value="Phosphorylase Kinase, domain 1"/>
    <property type="match status" value="1"/>
</dbReference>
<evidence type="ECO:0000256" key="5">
    <source>
        <dbReference type="ARBA" id="ARBA00022840"/>
    </source>
</evidence>
<evidence type="ECO:0000259" key="6">
    <source>
        <dbReference type="Pfam" id="PF01636"/>
    </source>
</evidence>
<evidence type="ECO:0000256" key="2">
    <source>
        <dbReference type="ARBA" id="ARBA00022679"/>
    </source>
</evidence>
<organism evidence="7 8">
    <name type="scientific">Thraustotheca clavata</name>
    <dbReference type="NCBI Taxonomy" id="74557"/>
    <lineage>
        <taxon>Eukaryota</taxon>
        <taxon>Sar</taxon>
        <taxon>Stramenopiles</taxon>
        <taxon>Oomycota</taxon>
        <taxon>Saprolegniomycetes</taxon>
        <taxon>Saprolegniales</taxon>
        <taxon>Achlyaceae</taxon>
        <taxon>Thraustotheca</taxon>
    </lineage>
</organism>
<dbReference type="InterPro" id="IPR002575">
    <property type="entry name" value="Aminoglycoside_PTrfase"/>
</dbReference>
<dbReference type="InterPro" id="IPR011009">
    <property type="entry name" value="Kinase-like_dom_sf"/>
</dbReference>
<dbReference type="OrthoDB" id="25129at2759"/>
<dbReference type="EMBL" id="JNBS01000260">
    <property type="protein sequence ID" value="OQS07254.1"/>
    <property type="molecule type" value="Genomic_DNA"/>
</dbReference>
<dbReference type="PANTHER" id="PTHR34273:SF2">
    <property type="entry name" value="METHYLTHIORIBOSE KINASE"/>
    <property type="match status" value="1"/>
</dbReference>
<keyword evidence="3" id="KW-0547">Nucleotide-binding</keyword>
<gene>
    <name evidence="7" type="ORF">THRCLA_00752</name>
</gene>
<keyword evidence="4" id="KW-0418">Kinase</keyword>
<comment type="similarity">
    <text evidence="1">Belongs to the methylthioribose kinase family.</text>
</comment>
<dbReference type="Pfam" id="PF01636">
    <property type="entry name" value="APH"/>
    <property type="match status" value="1"/>
</dbReference>
<keyword evidence="5" id="KW-0067">ATP-binding</keyword>
<proteinExistence type="inferred from homology"/>
<dbReference type="AlphaFoldDB" id="A0A1W0AAC2"/>
<dbReference type="SUPFAM" id="SSF56112">
    <property type="entry name" value="Protein kinase-like (PK-like)"/>
    <property type="match status" value="1"/>
</dbReference>